<dbReference type="InterPro" id="IPR034660">
    <property type="entry name" value="DinB/YfiT-like"/>
</dbReference>
<protein>
    <submittedName>
        <fullName evidence="2">Uncharacterized protein (TIGR03083 family)</fullName>
    </submittedName>
</protein>
<dbReference type="InterPro" id="IPR024344">
    <property type="entry name" value="MDMPI_metal-binding"/>
</dbReference>
<feature type="domain" description="Mycothiol-dependent maleylpyruvate isomerase metal-binding" evidence="1">
    <location>
        <begin position="16"/>
        <end position="112"/>
    </location>
</feature>
<dbReference type="NCBIfam" id="TIGR03083">
    <property type="entry name" value="maleylpyruvate isomerase family mycothiol-dependent enzyme"/>
    <property type="match status" value="1"/>
</dbReference>
<proteinExistence type="predicted"/>
<evidence type="ECO:0000313" key="3">
    <source>
        <dbReference type="Proteomes" id="UP000319516"/>
    </source>
</evidence>
<dbReference type="Pfam" id="PF11716">
    <property type="entry name" value="MDMPI_N"/>
    <property type="match status" value="1"/>
</dbReference>
<dbReference type="GO" id="GO:0046872">
    <property type="term" value="F:metal ion binding"/>
    <property type="evidence" value="ECO:0007669"/>
    <property type="project" value="InterPro"/>
</dbReference>
<dbReference type="Proteomes" id="UP000319516">
    <property type="component" value="Unassembled WGS sequence"/>
</dbReference>
<accession>A0A542YUQ6</accession>
<keyword evidence="3" id="KW-1185">Reference proteome</keyword>
<dbReference type="Gene3D" id="1.20.120.450">
    <property type="entry name" value="dinb family like domain"/>
    <property type="match status" value="1"/>
</dbReference>
<sequence>MTESTVSRDDLWAMIHAERAALAEDLATLDDAAWAHPTLCGEWTVREVVAHLTAAASTGRLRWITSILGARFNPAEHNRRRLEEHLGGSPAETLERFRAAVDNTTAASGHTPAWLGEVVVHGQDLRRPLGISAEPDTSAVMQVATFFAARDFTVNSKTAAKGLRLVATDSPFSNGDGPVAEGSTLALVMAMAGRSAYCDDLRGPGADILRERCPDR</sequence>
<gene>
    <name evidence="2" type="ORF">FB467_2973</name>
</gene>
<dbReference type="AlphaFoldDB" id="A0A542YUQ6"/>
<dbReference type="SUPFAM" id="SSF109854">
    <property type="entry name" value="DinB/YfiT-like putative metalloenzymes"/>
    <property type="match status" value="1"/>
</dbReference>
<dbReference type="InterPro" id="IPR017517">
    <property type="entry name" value="Maleyloyr_isom"/>
</dbReference>
<name>A0A542YUQ6_9MICO</name>
<evidence type="ECO:0000313" key="2">
    <source>
        <dbReference type="EMBL" id="TQL51810.1"/>
    </source>
</evidence>
<organism evidence="2 3">
    <name type="scientific">Ornithinicoccus hortensis</name>
    <dbReference type="NCBI Taxonomy" id="82346"/>
    <lineage>
        <taxon>Bacteria</taxon>
        <taxon>Bacillati</taxon>
        <taxon>Actinomycetota</taxon>
        <taxon>Actinomycetes</taxon>
        <taxon>Micrococcales</taxon>
        <taxon>Intrasporangiaceae</taxon>
        <taxon>Ornithinicoccus</taxon>
    </lineage>
</organism>
<evidence type="ECO:0000259" key="1">
    <source>
        <dbReference type="Pfam" id="PF11716"/>
    </source>
</evidence>
<dbReference type="RefSeq" id="WP_228393130.1">
    <property type="nucleotide sequence ID" value="NZ_BAAAIK010000001.1"/>
</dbReference>
<comment type="caution">
    <text evidence="2">The sequence shown here is derived from an EMBL/GenBank/DDBJ whole genome shotgun (WGS) entry which is preliminary data.</text>
</comment>
<reference evidence="2 3" key="1">
    <citation type="submission" date="2019-06" db="EMBL/GenBank/DDBJ databases">
        <title>Sequencing the genomes of 1000 actinobacteria strains.</title>
        <authorList>
            <person name="Klenk H.-P."/>
        </authorList>
    </citation>
    <scope>NUCLEOTIDE SEQUENCE [LARGE SCALE GENOMIC DNA]</scope>
    <source>
        <strain evidence="2 3">DSM 12335</strain>
    </source>
</reference>
<dbReference type="EMBL" id="VFOP01000001">
    <property type="protein sequence ID" value="TQL51810.1"/>
    <property type="molecule type" value="Genomic_DNA"/>
</dbReference>